<comment type="caution">
    <text evidence="5">The sequence shown here is derived from an EMBL/GenBank/DDBJ whole genome shotgun (WGS) entry which is preliminary data.</text>
</comment>
<dbReference type="PANTHER" id="PTHR43976:SF16">
    <property type="entry name" value="SHORT-CHAIN DEHYDROGENASE_REDUCTASE FAMILY PROTEIN"/>
    <property type="match status" value="1"/>
</dbReference>
<dbReference type="PRINTS" id="PR00081">
    <property type="entry name" value="GDHRDH"/>
</dbReference>
<dbReference type="PRINTS" id="PR00080">
    <property type="entry name" value="SDRFAMILY"/>
</dbReference>
<dbReference type="InterPro" id="IPR002347">
    <property type="entry name" value="SDR_fam"/>
</dbReference>
<dbReference type="InterPro" id="IPR051911">
    <property type="entry name" value="SDR_oxidoreductase"/>
</dbReference>
<evidence type="ECO:0000313" key="6">
    <source>
        <dbReference type="Proteomes" id="UP000567179"/>
    </source>
</evidence>
<dbReference type="EMBL" id="JAACJJ010000058">
    <property type="protein sequence ID" value="KAF5310145.1"/>
    <property type="molecule type" value="Genomic_DNA"/>
</dbReference>
<dbReference type="PROSITE" id="PS00061">
    <property type="entry name" value="ADH_SHORT"/>
    <property type="match status" value="1"/>
</dbReference>
<evidence type="ECO:0000256" key="4">
    <source>
        <dbReference type="RuleBase" id="RU000363"/>
    </source>
</evidence>
<dbReference type="SUPFAM" id="SSF51735">
    <property type="entry name" value="NAD(P)-binding Rossmann-fold domains"/>
    <property type="match status" value="1"/>
</dbReference>
<dbReference type="Gene3D" id="3.40.50.720">
    <property type="entry name" value="NAD(P)-binding Rossmann-like Domain"/>
    <property type="match status" value="1"/>
</dbReference>
<organism evidence="5 6">
    <name type="scientific">Psilocybe cf. subviscida</name>
    <dbReference type="NCBI Taxonomy" id="2480587"/>
    <lineage>
        <taxon>Eukaryota</taxon>
        <taxon>Fungi</taxon>
        <taxon>Dikarya</taxon>
        <taxon>Basidiomycota</taxon>
        <taxon>Agaricomycotina</taxon>
        <taxon>Agaricomycetes</taxon>
        <taxon>Agaricomycetidae</taxon>
        <taxon>Agaricales</taxon>
        <taxon>Agaricineae</taxon>
        <taxon>Strophariaceae</taxon>
        <taxon>Psilocybe</taxon>
    </lineage>
</organism>
<dbReference type="InterPro" id="IPR036291">
    <property type="entry name" value="NAD(P)-bd_dom_sf"/>
</dbReference>
<dbReference type="Pfam" id="PF00106">
    <property type="entry name" value="adh_short"/>
    <property type="match status" value="1"/>
</dbReference>
<evidence type="ECO:0000256" key="1">
    <source>
        <dbReference type="ARBA" id="ARBA00006484"/>
    </source>
</evidence>
<protein>
    <submittedName>
        <fullName evidence="5">Uncharacterized protein</fullName>
    </submittedName>
</protein>
<keyword evidence="3" id="KW-0560">Oxidoreductase</keyword>
<sequence>MSTLVWVITGCSTGLGREMTIAALERGDKVIATTRAESFHEIKDLTSLGADILTLDVTASLDELKQIAAQAVAIHGNVDVVVNNAGFAVNGSFEETTHEETLTQFNTNVFGALNVSRAFLPHMRSRRSGTIAFIGSCTGWIGFPFSGLYVASKFAIRGISESLHQEIAPFGMQSLCFDFGFFLNNGAQRGDPVRGTNAVIDIIKGEGLAVGKKIPVNGFAIGVDTYEIVKKSCEDVLERLEEWKDVALSTDFPENTEQ</sequence>
<dbReference type="OrthoDB" id="1274115at2759"/>
<name>A0A8H5ASC5_9AGAR</name>
<evidence type="ECO:0000313" key="5">
    <source>
        <dbReference type="EMBL" id="KAF5310145.1"/>
    </source>
</evidence>
<dbReference type="PANTHER" id="PTHR43976">
    <property type="entry name" value="SHORT CHAIN DEHYDROGENASE"/>
    <property type="match status" value="1"/>
</dbReference>
<evidence type="ECO:0000256" key="2">
    <source>
        <dbReference type="ARBA" id="ARBA00022857"/>
    </source>
</evidence>
<gene>
    <name evidence="5" type="ORF">D9619_010395</name>
</gene>
<keyword evidence="6" id="KW-1185">Reference proteome</keyword>
<comment type="similarity">
    <text evidence="1 4">Belongs to the short-chain dehydrogenases/reductases (SDR) family.</text>
</comment>
<proteinExistence type="inferred from homology"/>
<accession>A0A8H5ASC5</accession>
<dbReference type="Proteomes" id="UP000567179">
    <property type="component" value="Unassembled WGS sequence"/>
</dbReference>
<dbReference type="AlphaFoldDB" id="A0A8H5ASC5"/>
<evidence type="ECO:0000256" key="3">
    <source>
        <dbReference type="ARBA" id="ARBA00023002"/>
    </source>
</evidence>
<reference evidence="5 6" key="1">
    <citation type="journal article" date="2020" name="ISME J.">
        <title>Uncovering the hidden diversity of litter-decomposition mechanisms in mushroom-forming fungi.</title>
        <authorList>
            <person name="Floudas D."/>
            <person name="Bentzer J."/>
            <person name="Ahren D."/>
            <person name="Johansson T."/>
            <person name="Persson P."/>
            <person name="Tunlid A."/>
        </authorList>
    </citation>
    <scope>NUCLEOTIDE SEQUENCE [LARGE SCALE GENOMIC DNA]</scope>
    <source>
        <strain evidence="5 6">CBS 101986</strain>
    </source>
</reference>
<keyword evidence="2" id="KW-0521">NADP</keyword>
<dbReference type="InterPro" id="IPR020904">
    <property type="entry name" value="Sc_DH/Rdtase_CS"/>
</dbReference>
<dbReference type="GO" id="GO:0016491">
    <property type="term" value="F:oxidoreductase activity"/>
    <property type="evidence" value="ECO:0007669"/>
    <property type="project" value="UniProtKB-KW"/>
</dbReference>